<dbReference type="InterPro" id="IPR022890">
    <property type="entry name" value="Fd--NADP_Rdtase_type_2"/>
</dbReference>
<dbReference type="HAMAP" id="MF_01685">
    <property type="entry name" value="FENR2"/>
    <property type="match status" value="1"/>
</dbReference>
<dbReference type="Pfam" id="PF01077">
    <property type="entry name" value="NIR_SIR"/>
    <property type="match status" value="2"/>
</dbReference>
<comment type="similarity">
    <text evidence="1">Belongs to the nitrite and sulfite reductase 4Fe-4S domain family.</text>
</comment>
<dbReference type="Gene3D" id="3.30.413.10">
    <property type="entry name" value="Sulfite Reductase Hemoprotein, domain 1"/>
    <property type="match status" value="2"/>
</dbReference>
<comment type="caution">
    <text evidence="13">The sequence shown here is derived from an EMBL/GenBank/DDBJ whole genome shotgun (WGS) entry which is preliminary data.</text>
</comment>
<evidence type="ECO:0000313" key="13">
    <source>
        <dbReference type="EMBL" id="PFX13160.1"/>
    </source>
</evidence>
<dbReference type="GO" id="GO:0051537">
    <property type="term" value="F:2 iron, 2 sulfur cluster binding"/>
    <property type="evidence" value="ECO:0007669"/>
    <property type="project" value="UniProtKB-KW"/>
</dbReference>
<dbReference type="STRING" id="50429.A0A2B4R9I2"/>
<dbReference type="EMBL" id="LSMT01001055">
    <property type="protein sequence ID" value="PFX13160.1"/>
    <property type="molecule type" value="Genomic_DNA"/>
</dbReference>
<dbReference type="SUPFAM" id="SSF55124">
    <property type="entry name" value="Nitrite/Sulfite reductase N-terminal domain-like"/>
    <property type="match status" value="2"/>
</dbReference>
<evidence type="ECO:0000256" key="8">
    <source>
        <dbReference type="ARBA" id="ARBA00023014"/>
    </source>
</evidence>
<dbReference type="PRINTS" id="PR00368">
    <property type="entry name" value="FADPNR"/>
</dbReference>
<dbReference type="SUPFAM" id="SSF51905">
    <property type="entry name" value="FAD/NAD(P)-binding domain"/>
    <property type="match status" value="1"/>
</dbReference>
<feature type="domain" description="FAD/NAD(P)-binding" evidence="12">
    <location>
        <begin position="646"/>
        <end position="932"/>
    </location>
</feature>
<evidence type="ECO:0000256" key="6">
    <source>
        <dbReference type="ARBA" id="ARBA00023002"/>
    </source>
</evidence>
<dbReference type="AlphaFoldDB" id="A0A2B4R9I2"/>
<dbReference type="GO" id="GO:0020037">
    <property type="term" value="F:heme binding"/>
    <property type="evidence" value="ECO:0007669"/>
    <property type="project" value="InterPro"/>
</dbReference>
<dbReference type="GO" id="GO:0051539">
    <property type="term" value="F:4 iron, 4 sulfur cluster binding"/>
    <property type="evidence" value="ECO:0007669"/>
    <property type="project" value="UniProtKB-KW"/>
</dbReference>
<feature type="domain" description="Nitrite/sulphite reductase 4Fe-4S" evidence="10">
    <location>
        <begin position="399"/>
        <end position="523"/>
    </location>
</feature>
<keyword evidence="3" id="KW-0349">Heme</keyword>
<dbReference type="PRINTS" id="PR00469">
    <property type="entry name" value="PNDRDTASEII"/>
</dbReference>
<dbReference type="GO" id="GO:0004324">
    <property type="term" value="F:ferredoxin-NADP+ reductase activity"/>
    <property type="evidence" value="ECO:0007669"/>
    <property type="project" value="InterPro"/>
</dbReference>
<dbReference type="InterPro" id="IPR045854">
    <property type="entry name" value="NO2/SO3_Rdtase_4Fe4S_sf"/>
</dbReference>
<dbReference type="SUPFAM" id="SSF56014">
    <property type="entry name" value="Nitrite and sulphite reductase 4Fe-4S domain-like"/>
    <property type="match status" value="2"/>
</dbReference>
<evidence type="ECO:0000256" key="9">
    <source>
        <dbReference type="ARBA" id="ARBA00034078"/>
    </source>
</evidence>
<evidence type="ECO:0000259" key="11">
    <source>
        <dbReference type="Pfam" id="PF03460"/>
    </source>
</evidence>
<keyword evidence="8" id="KW-0411">Iron-sulfur</keyword>
<dbReference type="InterPro" id="IPR051329">
    <property type="entry name" value="NIR_SIR_4Fe-4S"/>
</dbReference>
<dbReference type="Gene3D" id="3.90.480.10">
    <property type="entry name" value="Sulfite Reductase Hemoprotein,Domain 2"/>
    <property type="match status" value="1"/>
</dbReference>
<reference evidence="13" key="1">
    <citation type="journal article" date="2017" name="J. ISSAAS">
        <title>Comparative analysis of the genomes of Stylophora pistillata and Acropora digitifera provides evidence for extensive differences between species of corals.</title>
        <authorList>
            <person name="Voolstra C.R."/>
            <person name="Li Y."/>
            <person name="Liew Y.J."/>
            <person name="Baumgarten S."/>
            <person name="Zoccola D."/>
            <person name="Flot J.-F."/>
            <person name="Tambutte S."/>
            <person name="Allemand D."/>
            <person name="Aranda M."/>
        </authorList>
    </citation>
    <scope>NUCLEOTIDE SEQUENCE</scope>
    <source>
        <strain evidence="13">CSM Monaco</strain>
        <tissue evidence="13">Whole animal</tissue>
    </source>
</reference>
<gene>
    <name evidence="13" type="ORF">AWC38_SpisGene22781</name>
</gene>
<comment type="cofactor">
    <cofactor evidence="9">
        <name>[2Fe-2S] cluster</name>
        <dbReference type="ChEBI" id="CHEBI:190135"/>
    </cofactor>
</comment>
<dbReference type="PANTHER" id="PTHR32439">
    <property type="entry name" value="FERREDOXIN--NITRITE REDUCTASE, CHLOROPLASTIC"/>
    <property type="match status" value="1"/>
</dbReference>
<keyword evidence="6" id="KW-0560">Oxidoreductase</keyword>
<dbReference type="InterPro" id="IPR036136">
    <property type="entry name" value="Nit/Sulf_reduc_fer-like_dom_sf"/>
</dbReference>
<evidence type="ECO:0000256" key="5">
    <source>
        <dbReference type="ARBA" id="ARBA00022723"/>
    </source>
</evidence>
<accession>A0A2B4R9I2</accession>
<dbReference type="PANTHER" id="PTHR32439:SF9">
    <property type="entry name" value="BLR3264 PROTEIN"/>
    <property type="match status" value="1"/>
</dbReference>
<evidence type="ECO:0000259" key="10">
    <source>
        <dbReference type="Pfam" id="PF01077"/>
    </source>
</evidence>
<keyword evidence="7" id="KW-0408">Iron</keyword>
<dbReference type="InterPro" id="IPR005117">
    <property type="entry name" value="NiRdtase/SiRdtase_haem-b_fer"/>
</dbReference>
<keyword evidence="4" id="KW-0001">2Fe-2S</keyword>
<evidence type="ECO:0000256" key="7">
    <source>
        <dbReference type="ARBA" id="ARBA00023004"/>
    </source>
</evidence>
<dbReference type="Pfam" id="PF07992">
    <property type="entry name" value="Pyr_redox_2"/>
    <property type="match status" value="1"/>
</dbReference>
<dbReference type="InterPro" id="IPR023753">
    <property type="entry name" value="FAD/NAD-binding_dom"/>
</dbReference>
<keyword evidence="5" id="KW-0479">Metal-binding</keyword>
<dbReference type="InterPro" id="IPR006067">
    <property type="entry name" value="NO2/SO3_Rdtase_4Fe4S_dom"/>
</dbReference>
<feature type="domain" description="Nitrite/Sulfite reductase ferredoxin-like" evidence="11">
    <location>
        <begin position="324"/>
        <end position="387"/>
    </location>
</feature>
<dbReference type="Gene3D" id="3.50.50.60">
    <property type="entry name" value="FAD/NAD(P)-binding domain"/>
    <property type="match status" value="2"/>
</dbReference>
<dbReference type="Pfam" id="PF03460">
    <property type="entry name" value="NIR_SIR_ferr"/>
    <property type="match status" value="2"/>
</dbReference>
<sequence>MQSFRSEIENPIVEKDIIELADKIQLFKEGKIDEEKFRSLRLARGVYGQRQFGVQMIRIKLPYGKVTSNQLLRICDVSEEYSRGRLHITTRQDIQIHYVSLDRTPELWAELEKSDVTIREACGNAVRNVTASETAGIDPDEPFDVTPHADATFRYFLRNPFCQELGRKFKVSFSNTDADTALSYIHDIGFIAKTKNIGGELVNGFKVMLGGGLGSQPKLAEVAYDFLPEDQIIPYMEAVLRVFDRYGERAKRAKARLKFLIKDVGLEGFHKLVEEEKKAVAHQRYPIQKEGFNNTPDLSHIKTPIVNIKDTKAYEKWKKHNVFPQKQKGLYAIGVKVRIGDFFLPEARKIAALIRDYAADELRFTLRQNILIRHIREDLLPFFFQELSTLGFSDLGYDSSLDITACPGTDTCNLGIASSTGIAKKLEEVLQQEYPDYATNENLVIKISGCMNSCGQHTMAHLGFQGMSTKAGEHIAPALQILMGGGTLRDGKGVVSDKVIKIPSKRGPEALRLILNDYIANGNGVHFVDYYKAKGVKYFQAFLKPLADVKNLQPTDFIDWGNEKKYEKFVGIGECAGVVIDLVETLLYDGKEKIGKSIEALAEGAFSDAIYHAYSAMVNTAKALLTTVGAKTNTQHKIIKDFDEHFVVMGAGPVGLFAVFEAGLLKLRCHLIDALAQTGGQCSELYPKKPIYDIPGYPEVLAGDLVKNLEAQIAPFSPTYTLAERADTIEKLEDGSFLVTTNKGTKHNAPVVFIAGGLGSFEPRKPPIPNLEKYEEKGVEYLVKDPEFYRDKKVVIAGGGDSALDWSIFLADVAKEVSLVHRRKDFRGALDSVEKVAALSKEGKINLITEAEVKEIHGTEKVTGVTIMHKKDGAIEKDCDHFVPLFGLQPKLGPIGNWGLEIEKNAIVVDNALDYSTNIKGIFAIGDVNTYPGKLKLILSGFHEATIAVQFAYNIIHPGKRYLMKYTTVSGVTGFDGQKKEAKKAVVKTIR</sequence>
<feature type="domain" description="Nitrite/sulphite reductase 4Fe-4S" evidence="10">
    <location>
        <begin position="122"/>
        <end position="277"/>
    </location>
</feature>
<organism evidence="13">
    <name type="scientific">Stylophora pistillata</name>
    <name type="common">Smooth cauliflower coral</name>
    <dbReference type="NCBI Taxonomy" id="50429"/>
    <lineage>
        <taxon>Eukaryota</taxon>
        <taxon>Metazoa</taxon>
        <taxon>Cnidaria</taxon>
        <taxon>Anthozoa</taxon>
        <taxon>Hexacorallia</taxon>
        <taxon>Scleractinia</taxon>
        <taxon>Astrocoeniina</taxon>
        <taxon>Pocilloporidae</taxon>
        <taxon>Stylophora</taxon>
    </lineage>
</organism>
<protein>
    <submittedName>
        <fullName evidence="13">Ferredoxin--NADP reductase 1</fullName>
    </submittedName>
</protein>
<evidence type="ECO:0000256" key="3">
    <source>
        <dbReference type="ARBA" id="ARBA00022617"/>
    </source>
</evidence>
<evidence type="ECO:0000259" key="12">
    <source>
        <dbReference type="Pfam" id="PF07992"/>
    </source>
</evidence>
<name>A0A2B4R9I2_STYPI</name>
<evidence type="ECO:0000256" key="4">
    <source>
        <dbReference type="ARBA" id="ARBA00022714"/>
    </source>
</evidence>
<keyword evidence="2" id="KW-0004">4Fe-4S</keyword>
<evidence type="ECO:0000256" key="2">
    <source>
        <dbReference type="ARBA" id="ARBA00022485"/>
    </source>
</evidence>
<evidence type="ECO:0000256" key="1">
    <source>
        <dbReference type="ARBA" id="ARBA00010429"/>
    </source>
</evidence>
<proteinExistence type="inferred from homology"/>
<feature type="domain" description="Nitrite/Sulfite reductase ferredoxin-like" evidence="11">
    <location>
        <begin position="47"/>
        <end position="113"/>
    </location>
</feature>
<dbReference type="InterPro" id="IPR036188">
    <property type="entry name" value="FAD/NAD-bd_sf"/>
</dbReference>
<dbReference type="GO" id="GO:0046872">
    <property type="term" value="F:metal ion binding"/>
    <property type="evidence" value="ECO:0007669"/>
    <property type="project" value="UniProtKB-KW"/>
</dbReference>